<accession>A0A0C2WE90</accession>
<evidence type="ECO:0000256" key="1">
    <source>
        <dbReference type="SAM" id="MobiDB-lite"/>
    </source>
</evidence>
<dbReference type="EMBL" id="KN818311">
    <property type="protein sequence ID" value="KIL59697.1"/>
    <property type="molecule type" value="Genomic_DNA"/>
</dbReference>
<gene>
    <name evidence="2" type="ORF">M378DRAFT_168965</name>
</gene>
<proteinExistence type="predicted"/>
<name>A0A0C2WE90_AMAMK</name>
<evidence type="ECO:0000313" key="3">
    <source>
        <dbReference type="Proteomes" id="UP000054549"/>
    </source>
</evidence>
<evidence type="ECO:0000313" key="2">
    <source>
        <dbReference type="EMBL" id="KIL59697.1"/>
    </source>
</evidence>
<dbReference type="AlphaFoldDB" id="A0A0C2WE90"/>
<reference evidence="2 3" key="1">
    <citation type="submission" date="2014-04" db="EMBL/GenBank/DDBJ databases">
        <title>Evolutionary Origins and Diversification of the Mycorrhizal Mutualists.</title>
        <authorList>
            <consortium name="DOE Joint Genome Institute"/>
            <consortium name="Mycorrhizal Genomics Consortium"/>
            <person name="Kohler A."/>
            <person name="Kuo A."/>
            <person name="Nagy L.G."/>
            <person name="Floudas D."/>
            <person name="Copeland A."/>
            <person name="Barry K.W."/>
            <person name="Cichocki N."/>
            <person name="Veneault-Fourrey C."/>
            <person name="LaButti K."/>
            <person name="Lindquist E.A."/>
            <person name="Lipzen A."/>
            <person name="Lundell T."/>
            <person name="Morin E."/>
            <person name="Murat C."/>
            <person name="Riley R."/>
            <person name="Ohm R."/>
            <person name="Sun H."/>
            <person name="Tunlid A."/>
            <person name="Henrissat B."/>
            <person name="Grigoriev I.V."/>
            <person name="Hibbett D.S."/>
            <person name="Martin F."/>
        </authorList>
    </citation>
    <scope>NUCLEOTIDE SEQUENCE [LARGE SCALE GENOMIC DNA]</scope>
    <source>
        <strain evidence="2 3">Koide BX008</strain>
    </source>
</reference>
<protein>
    <submittedName>
        <fullName evidence="2">Uncharacterized protein</fullName>
    </submittedName>
</protein>
<keyword evidence="3" id="KW-1185">Reference proteome</keyword>
<dbReference type="Proteomes" id="UP000054549">
    <property type="component" value="Unassembled WGS sequence"/>
</dbReference>
<dbReference type="InParanoid" id="A0A0C2WE90"/>
<feature type="non-terminal residue" evidence="2">
    <location>
        <position position="91"/>
    </location>
</feature>
<organism evidence="2 3">
    <name type="scientific">Amanita muscaria (strain Koide BX008)</name>
    <dbReference type="NCBI Taxonomy" id="946122"/>
    <lineage>
        <taxon>Eukaryota</taxon>
        <taxon>Fungi</taxon>
        <taxon>Dikarya</taxon>
        <taxon>Basidiomycota</taxon>
        <taxon>Agaricomycotina</taxon>
        <taxon>Agaricomycetes</taxon>
        <taxon>Agaricomycetidae</taxon>
        <taxon>Agaricales</taxon>
        <taxon>Pluteineae</taxon>
        <taxon>Amanitaceae</taxon>
        <taxon>Amanita</taxon>
    </lineage>
</organism>
<feature type="region of interest" description="Disordered" evidence="1">
    <location>
        <begin position="72"/>
        <end position="91"/>
    </location>
</feature>
<sequence length="91" mass="9776">MKWASLIGRMVGSVRTVDNGRLEGNNGNDGWVSMSKGCTAVLSAPKWRWKDAEVPSTSACFISPRIPIQPTTKLVGSSTVSPRLTANRTEG</sequence>
<dbReference type="HOGENOM" id="CLU_2432754_0_0_1"/>